<dbReference type="CDD" id="cd06464">
    <property type="entry name" value="ACD_sHsps-like"/>
    <property type="match status" value="1"/>
</dbReference>
<dbReference type="PROSITE" id="PS01031">
    <property type="entry name" value="SHSP"/>
    <property type="match status" value="1"/>
</dbReference>
<evidence type="ECO:0000256" key="1">
    <source>
        <dbReference type="PROSITE-ProRule" id="PRU00285"/>
    </source>
</evidence>
<reference evidence="3" key="2">
    <citation type="journal article" date="2011" name="J. Bacteriol.">
        <title>Long-chain N-acyl amino acid synthases are linked to the putative PEP-CTERM/exosortase protein-sorting system in Gram-negative bacteria.</title>
        <authorList>
            <person name="Craig J.W."/>
            <person name="Cherry M.A."/>
            <person name="Brady S.F."/>
        </authorList>
    </citation>
    <scope>NUCLEOTIDE SEQUENCE</scope>
</reference>
<dbReference type="InterPro" id="IPR002068">
    <property type="entry name" value="A-crystallin/Hsp20_dom"/>
</dbReference>
<accession>G4WVN5</accession>
<dbReference type="EMBL" id="JF429411">
    <property type="protein sequence ID" value="AEQ20487.1"/>
    <property type="molecule type" value="Genomic_DNA"/>
</dbReference>
<evidence type="ECO:0000259" key="2">
    <source>
        <dbReference type="PROSITE" id="PS01031"/>
    </source>
</evidence>
<feature type="domain" description="SHSP" evidence="2">
    <location>
        <begin position="36"/>
        <end position="135"/>
    </location>
</feature>
<organism evidence="3">
    <name type="scientific">uncultured bacterium CSL142</name>
    <dbReference type="NCBI Taxonomy" id="1091569"/>
    <lineage>
        <taxon>Bacteria</taxon>
        <taxon>environmental samples</taxon>
    </lineage>
</organism>
<proteinExistence type="inferred from homology"/>
<sequence length="135" mass="15725">MSSRKLTGWMWAEACELLDQAERLQRQFFRVRGRAGGHPSWEPPVDVFYEENEIIIIIALPGVPIERIEVTIDSRILIIRAQRELPFGGRDCVIERLEIPHGYFERRIELPDSAFELGAREWDNGCLILSLHKRI</sequence>
<dbReference type="Gene3D" id="2.60.40.790">
    <property type="match status" value="1"/>
</dbReference>
<dbReference type="AlphaFoldDB" id="G4WVN5"/>
<evidence type="ECO:0000313" key="3">
    <source>
        <dbReference type="EMBL" id="AEQ20487.1"/>
    </source>
</evidence>
<dbReference type="InterPro" id="IPR008978">
    <property type="entry name" value="HSP20-like_chaperone"/>
</dbReference>
<name>G4WVN5_9BACT</name>
<comment type="similarity">
    <text evidence="1">Belongs to the small heat shock protein (HSP20) family.</text>
</comment>
<dbReference type="SUPFAM" id="SSF49764">
    <property type="entry name" value="HSP20-like chaperones"/>
    <property type="match status" value="1"/>
</dbReference>
<protein>
    <submittedName>
        <fullName evidence="3">Putative molecular chaperone</fullName>
    </submittedName>
</protein>
<reference evidence="3" key="1">
    <citation type="journal article" date="2007" name="J. Bacteriol.">
        <title>Cyclic AMP directly activates NasP, an N-acyl amino acid antibiotic biosynthetic enzyme cloned from an uncultured beta-proteobacterium.</title>
        <authorList>
            <person name="Clardy J."/>
            <person name="Brady S.F."/>
        </authorList>
    </citation>
    <scope>NUCLEOTIDE SEQUENCE</scope>
</reference>